<feature type="domain" description="DUF7452" evidence="1">
    <location>
        <begin position="63"/>
        <end position="183"/>
    </location>
</feature>
<organism evidence="2 3">
    <name type="scientific">Nocardia arthritidis</name>
    <dbReference type="NCBI Taxonomy" id="228602"/>
    <lineage>
        <taxon>Bacteria</taxon>
        <taxon>Bacillati</taxon>
        <taxon>Actinomycetota</taxon>
        <taxon>Actinomycetes</taxon>
        <taxon>Mycobacteriales</taxon>
        <taxon>Nocardiaceae</taxon>
        <taxon>Nocardia</taxon>
    </lineage>
</organism>
<proteinExistence type="predicted"/>
<feature type="domain" description="DUF7452" evidence="1">
    <location>
        <begin position="195"/>
        <end position="267"/>
    </location>
</feature>
<accession>A0A6G9YNF1</accession>
<protein>
    <recommendedName>
        <fullName evidence="1">DUF7452 domain-containing protein</fullName>
    </recommendedName>
</protein>
<dbReference type="Proteomes" id="UP000503540">
    <property type="component" value="Chromosome"/>
</dbReference>
<dbReference type="RefSeq" id="WP_167476862.1">
    <property type="nucleotide sequence ID" value="NZ_CP046172.1"/>
</dbReference>
<dbReference type="AlphaFoldDB" id="A0A6G9YNF1"/>
<dbReference type="KEGG" id="nah:F5544_33080"/>
<dbReference type="Pfam" id="PF24249">
    <property type="entry name" value="DUF7452"/>
    <property type="match status" value="2"/>
</dbReference>
<evidence type="ECO:0000313" key="3">
    <source>
        <dbReference type="Proteomes" id="UP000503540"/>
    </source>
</evidence>
<name>A0A6G9YNF1_9NOCA</name>
<sequence length="312" mass="34740">MPVQQAVFWHSRHVTNPRSRSYYGDRTDIIEYAPQDPDAVVFATAAWDSHGPGGLYVDDLPSIFWDSGPRCWCVYNASGNQMEIGSAFNVLYTLGDPNAFVVKTRTSDPAVTNRNVTYIDHDLTDHNPDALLLVNACLNPGATGVTRQYHPIGVWYDPVRSKWAIFNQDMHPMEDNLAFNVKVFSRTGPSFGSYAGFVHIAQPINSWSNFSYLTHEYCDGYPDRLVFVTPVWESADAPGPTGGVFFPSYYGVRYAPSLGKWVVFNQAGAFSQYVQQGTVETITLVNKNSNLLPERNAIPPMAAFHVLVVNPT</sequence>
<gene>
    <name evidence="2" type="ORF">F5544_33080</name>
</gene>
<evidence type="ECO:0000313" key="2">
    <source>
        <dbReference type="EMBL" id="QIS14453.1"/>
    </source>
</evidence>
<dbReference type="EMBL" id="CP046172">
    <property type="protein sequence ID" value="QIS14453.1"/>
    <property type="molecule type" value="Genomic_DNA"/>
</dbReference>
<keyword evidence="3" id="KW-1185">Reference proteome</keyword>
<reference evidence="2 3" key="1">
    <citation type="journal article" date="2019" name="ACS Chem. Biol.">
        <title>Identification and Mobilization of a Cryptic Antibiotic Biosynthesis Gene Locus from a Human-Pathogenic Nocardia Isolate.</title>
        <authorList>
            <person name="Herisse M."/>
            <person name="Ishida K."/>
            <person name="Porter J.L."/>
            <person name="Howden B."/>
            <person name="Hertweck C."/>
            <person name="Stinear T.P."/>
            <person name="Pidot S.J."/>
        </authorList>
    </citation>
    <scope>NUCLEOTIDE SEQUENCE [LARGE SCALE GENOMIC DNA]</scope>
    <source>
        <strain evidence="2 3">AUSMDU00012717</strain>
    </source>
</reference>
<evidence type="ECO:0000259" key="1">
    <source>
        <dbReference type="Pfam" id="PF24249"/>
    </source>
</evidence>
<dbReference type="InterPro" id="IPR055875">
    <property type="entry name" value="DUF7452"/>
</dbReference>